<dbReference type="InterPro" id="IPR002823">
    <property type="entry name" value="DUF112_TM"/>
</dbReference>
<feature type="transmembrane region" description="Helical" evidence="1">
    <location>
        <begin position="411"/>
        <end position="427"/>
    </location>
</feature>
<dbReference type="AlphaFoldDB" id="A0A2M9C0A4"/>
<keyword evidence="4" id="KW-1185">Reference proteome</keyword>
<feature type="transmembrane region" description="Helical" evidence="1">
    <location>
        <begin position="434"/>
        <end position="451"/>
    </location>
</feature>
<feature type="domain" description="DUF112" evidence="2">
    <location>
        <begin position="20"/>
        <end position="439"/>
    </location>
</feature>
<evidence type="ECO:0000313" key="3">
    <source>
        <dbReference type="EMBL" id="PJJ63740.1"/>
    </source>
</evidence>
<proteinExistence type="predicted"/>
<reference evidence="3 4" key="1">
    <citation type="submission" date="2017-11" db="EMBL/GenBank/DDBJ databases">
        <title>Genomic Encyclopedia of Archaeal and Bacterial Type Strains, Phase II (KMG-II): From Individual Species to Whole Genera.</title>
        <authorList>
            <person name="Goeker M."/>
        </authorList>
    </citation>
    <scope>NUCLEOTIDE SEQUENCE [LARGE SCALE GENOMIC DNA]</scope>
    <source>
        <strain evidence="3 4">DSM 25625</strain>
    </source>
</reference>
<keyword evidence="1" id="KW-0472">Membrane</keyword>
<dbReference type="RefSeq" id="WP_100344200.1">
    <property type="nucleotide sequence ID" value="NZ_PGFB01000002.1"/>
</dbReference>
<comment type="caution">
    <text evidence="3">The sequence shown here is derived from an EMBL/GenBank/DDBJ whole genome shotgun (WGS) entry which is preliminary data.</text>
</comment>
<accession>A0A2M9C0A4</accession>
<evidence type="ECO:0000313" key="4">
    <source>
        <dbReference type="Proteomes" id="UP000230161"/>
    </source>
</evidence>
<feature type="transmembrane region" description="Helical" evidence="1">
    <location>
        <begin position="319"/>
        <end position="339"/>
    </location>
</feature>
<feature type="transmembrane region" description="Helical" evidence="1">
    <location>
        <begin position="47"/>
        <end position="68"/>
    </location>
</feature>
<feature type="transmembrane region" description="Helical" evidence="1">
    <location>
        <begin position="354"/>
        <end position="375"/>
    </location>
</feature>
<feature type="transmembrane region" description="Helical" evidence="1">
    <location>
        <begin position="144"/>
        <end position="162"/>
    </location>
</feature>
<keyword evidence="1" id="KW-0812">Transmembrane</keyword>
<dbReference type="EMBL" id="PGFB01000002">
    <property type="protein sequence ID" value="PJJ63740.1"/>
    <property type="molecule type" value="Genomic_DNA"/>
</dbReference>
<dbReference type="PANTHER" id="PTHR35342:SF5">
    <property type="entry name" value="TRICARBOXYLIC TRANSPORT PROTEIN"/>
    <property type="match status" value="1"/>
</dbReference>
<gene>
    <name evidence="3" type="ORF">CLV54_1414</name>
</gene>
<organism evidence="3 4">
    <name type="scientific">Compostimonas suwonensis</name>
    <dbReference type="NCBI Taxonomy" id="1048394"/>
    <lineage>
        <taxon>Bacteria</taxon>
        <taxon>Bacillati</taxon>
        <taxon>Actinomycetota</taxon>
        <taxon>Actinomycetes</taxon>
        <taxon>Micrococcales</taxon>
        <taxon>Microbacteriaceae</taxon>
        <taxon>Compostimonas</taxon>
    </lineage>
</organism>
<evidence type="ECO:0000259" key="2">
    <source>
        <dbReference type="Pfam" id="PF01970"/>
    </source>
</evidence>
<dbReference type="Proteomes" id="UP000230161">
    <property type="component" value="Unassembled WGS sequence"/>
</dbReference>
<dbReference type="Pfam" id="PF01970">
    <property type="entry name" value="TctA"/>
    <property type="match status" value="1"/>
</dbReference>
<dbReference type="PANTHER" id="PTHR35342">
    <property type="entry name" value="TRICARBOXYLIC TRANSPORT PROTEIN"/>
    <property type="match status" value="1"/>
</dbReference>
<feature type="transmembrane region" description="Helical" evidence="1">
    <location>
        <begin position="463"/>
        <end position="487"/>
    </location>
</feature>
<feature type="transmembrane region" description="Helical" evidence="1">
    <location>
        <begin position="110"/>
        <end position="132"/>
    </location>
</feature>
<feature type="transmembrane region" description="Helical" evidence="1">
    <location>
        <begin position="387"/>
        <end position="405"/>
    </location>
</feature>
<sequence>MDPINGLLLGFSVLFTPENLLAGLLGAIIGTLTGVLPGIGPTGAMSLLLPLTFVMSPTAGLIMLAGIYYGSMYGGSTTAILLRIPGEAASIVTSIDGYQMSRKGRAGAALAVAAVGSAVAGTIGVLLLMLFAPTLASLAINLAPPEYCLIALLGLLALSFLTSGSRWKSIAMVALGLGIATVGTDPTSGMSRFTFGSLDLSAGLDLVPIVMGLFGMAEVLKAVSGPSTLPSVKGIRFRELFPSGKEWKEAFPAIWRGSFLGFGLGLVPGPQNVISSFASYRLEQRLSKRPEEFGHGAIRGVAGPESANNAATSGQMVPLLALGIPFSATSALLLAALQIQNVQPGPLFIQNNPAIFWGVIASMYLGNLLLLILNLPLVGIWVSMLRIPQPVLLTIVTITMFVGAYSLNNRVFDVGVMVAFGFLGWALNKLRFDLSPMILALVLGGFLETAFRQSMYLSRGDFGVFVTRPVSAVLVVAIAAVLAIPIVQKARKRKHQRTFADVKVREE</sequence>
<protein>
    <submittedName>
        <fullName evidence="3">Putative tricarboxylic transport membrane protein</fullName>
    </submittedName>
</protein>
<evidence type="ECO:0000256" key="1">
    <source>
        <dbReference type="SAM" id="Phobius"/>
    </source>
</evidence>
<dbReference type="OrthoDB" id="9781349at2"/>
<keyword evidence="1" id="KW-1133">Transmembrane helix</keyword>
<name>A0A2M9C0A4_9MICO</name>